<evidence type="ECO:0000313" key="1">
    <source>
        <dbReference type="EMBL" id="UYV30382.1"/>
    </source>
</evidence>
<dbReference type="RefSeq" id="WP_264400366.1">
    <property type="nucleotide sequence ID" value="NZ_CP062152.1"/>
</dbReference>
<keyword evidence="1" id="KW-0614">Plasmid</keyword>
<dbReference type="EMBL" id="CP097357">
    <property type="protein sequence ID" value="UYV30382.1"/>
    <property type="molecule type" value="Genomic_DNA"/>
</dbReference>
<organism evidence="1 2">
    <name type="scientific">Vibrio parahaemolyticus</name>
    <dbReference type="NCBI Taxonomy" id="670"/>
    <lineage>
        <taxon>Bacteria</taxon>
        <taxon>Pseudomonadati</taxon>
        <taxon>Pseudomonadota</taxon>
        <taxon>Gammaproteobacteria</taxon>
        <taxon>Vibrionales</taxon>
        <taxon>Vibrionaceae</taxon>
        <taxon>Vibrio</taxon>
    </lineage>
</organism>
<protein>
    <submittedName>
        <fullName evidence="1">Uncharacterized protein</fullName>
    </submittedName>
</protein>
<geneLocation type="plasmid" evidence="1 2">
    <name>pVP-16-VB00198-1</name>
</geneLocation>
<name>A0AA46Z904_VIBPH</name>
<sequence length="102" mass="11675">MENKITDFLAFESRFAVTFGLSSEHKCNLDGYAFRLENEDLFIEPSEISQSKSKNLVLKGIKSHLIPKINEVEYLVIAFLNEKSEFEDAQTVSPIGRENEVF</sequence>
<dbReference type="AlphaFoldDB" id="A0AA46Z904"/>
<gene>
    <name evidence="1" type="ORF">M5598_25580</name>
</gene>
<reference evidence="1" key="1">
    <citation type="submission" date="2022-05" db="EMBL/GenBank/DDBJ databases">
        <title>Megaplasmid of Vibrio parahaemolyticus.</title>
        <authorList>
            <person name="Strauch E."/>
            <person name="Borowiak M."/>
        </authorList>
    </citation>
    <scope>NUCLEOTIDE SEQUENCE</scope>
    <source>
        <strain evidence="1">16-VB00198</strain>
        <plasmid evidence="1">pVP-16-VB00198-1</plasmid>
    </source>
</reference>
<proteinExistence type="predicted"/>
<evidence type="ECO:0000313" key="2">
    <source>
        <dbReference type="Proteomes" id="UP001163036"/>
    </source>
</evidence>
<dbReference type="Proteomes" id="UP001163036">
    <property type="component" value="Plasmid pVP-16-VB00198-1"/>
</dbReference>
<accession>A0AA46Z904</accession>